<evidence type="ECO:0000313" key="5">
    <source>
        <dbReference type="Proteomes" id="UP000653099"/>
    </source>
</evidence>
<feature type="transmembrane region" description="Helical" evidence="2">
    <location>
        <begin position="57"/>
        <end position="79"/>
    </location>
</feature>
<keyword evidence="2" id="KW-0812">Transmembrane</keyword>
<dbReference type="Proteomes" id="UP000653099">
    <property type="component" value="Unassembled WGS sequence"/>
</dbReference>
<feature type="compositionally biased region" description="Basic and acidic residues" evidence="1">
    <location>
        <begin position="125"/>
        <end position="137"/>
    </location>
</feature>
<protein>
    <recommendedName>
        <fullName evidence="3">DUF7322 domain-containing protein</fullName>
    </recommendedName>
</protein>
<reference evidence="4" key="1">
    <citation type="journal article" date="2014" name="Int. J. Syst. Evol. Microbiol.">
        <title>Complete genome sequence of Corynebacterium casei LMG S-19264T (=DSM 44701T), isolated from a smear-ripened cheese.</title>
        <authorList>
            <consortium name="US DOE Joint Genome Institute (JGI-PGF)"/>
            <person name="Walter F."/>
            <person name="Albersmeier A."/>
            <person name="Kalinowski J."/>
            <person name="Ruckert C."/>
        </authorList>
    </citation>
    <scope>NUCLEOTIDE SEQUENCE</scope>
    <source>
        <strain evidence="4">JCM 14359</strain>
    </source>
</reference>
<dbReference type="Pfam" id="PF24008">
    <property type="entry name" value="DUF7322"/>
    <property type="match status" value="1"/>
</dbReference>
<feature type="region of interest" description="Disordered" evidence="1">
    <location>
        <begin position="1"/>
        <end position="44"/>
    </location>
</feature>
<feature type="domain" description="DUF7322" evidence="3">
    <location>
        <begin position="49"/>
        <end position="108"/>
    </location>
</feature>
<keyword evidence="5" id="KW-1185">Reference proteome</keyword>
<dbReference type="EMBL" id="BMOC01000011">
    <property type="protein sequence ID" value="GGJ08818.1"/>
    <property type="molecule type" value="Genomic_DNA"/>
</dbReference>
<keyword evidence="2" id="KW-1133">Transmembrane helix</keyword>
<organism evidence="4 5">
    <name type="scientific">Halobellus salinus</name>
    <dbReference type="NCBI Taxonomy" id="931585"/>
    <lineage>
        <taxon>Archaea</taxon>
        <taxon>Methanobacteriati</taxon>
        <taxon>Methanobacteriota</taxon>
        <taxon>Stenosarchaea group</taxon>
        <taxon>Halobacteria</taxon>
        <taxon>Halobacteriales</taxon>
        <taxon>Haloferacaceae</taxon>
        <taxon>Halobellus</taxon>
    </lineage>
</organism>
<reference evidence="4" key="2">
    <citation type="submission" date="2020-09" db="EMBL/GenBank/DDBJ databases">
        <authorList>
            <person name="Sun Q."/>
            <person name="Ohkuma M."/>
        </authorList>
    </citation>
    <scope>NUCLEOTIDE SEQUENCE</scope>
    <source>
        <strain evidence="4">JCM 14359</strain>
    </source>
</reference>
<sequence length="146" mass="15388">MPPESDKWPDEPDEPDPESRWGDPEDDLVSVPSVESPALDPGAEGAGIEIDGELARLFWAAVVYANIALGGVSIGLLLVLFRGQVTVGGAGIAVGLVALYRTYDLYRTHQERVVEGDGTGGGSGEDDRGVDGGRETNHLTSDGRNQ</sequence>
<proteinExistence type="predicted"/>
<dbReference type="InterPro" id="IPR055746">
    <property type="entry name" value="DUF7322"/>
</dbReference>
<evidence type="ECO:0000256" key="2">
    <source>
        <dbReference type="SAM" id="Phobius"/>
    </source>
</evidence>
<feature type="region of interest" description="Disordered" evidence="1">
    <location>
        <begin position="114"/>
        <end position="146"/>
    </location>
</feature>
<evidence type="ECO:0000313" key="4">
    <source>
        <dbReference type="EMBL" id="GGJ08818.1"/>
    </source>
</evidence>
<feature type="compositionally biased region" description="Basic and acidic residues" evidence="1">
    <location>
        <begin position="1"/>
        <end position="10"/>
    </location>
</feature>
<keyword evidence="2" id="KW-0472">Membrane</keyword>
<feature type="transmembrane region" description="Helical" evidence="2">
    <location>
        <begin position="85"/>
        <end position="103"/>
    </location>
</feature>
<gene>
    <name evidence="4" type="ORF">GCM10008995_18330</name>
</gene>
<comment type="caution">
    <text evidence="4">The sequence shown here is derived from an EMBL/GenBank/DDBJ whole genome shotgun (WGS) entry which is preliminary data.</text>
</comment>
<dbReference type="RefSeq" id="WP_188787110.1">
    <property type="nucleotide sequence ID" value="NZ_BMOC01000011.1"/>
</dbReference>
<evidence type="ECO:0000259" key="3">
    <source>
        <dbReference type="Pfam" id="PF24008"/>
    </source>
</evidence>
<dbReference type="AlphaFoldDB" id="A0A830ER31"/>
<evidence type="ECO:0000256" key="1">
    <source>
        <dbReference type="SAM" id="MobiDB-lite"/>
    </source>
</evidence>
<name>A0A830ER31_9EURY</name>
<accession>A0A830ER31</accession>